<reference evidence="4 5" key="1">
    <citation type="journal article" date="2015" name="Genome Announc.">
        <title>Expanding the biotechnology potential of lactobacilli through comparative genomics of 213 strains and associated genera.</title>
        <authorList>
            <person name="Sun Z."/>
            <person name="Harris H.M."/>
            <person name="McCann A."/>
            <person name="Guo C."/>
            <person name="Argimon S."/>
            <person name="Zhang W."/>
            <person name="Yang X."/>
            <person name="Jeffery I.B."/>
            <person name="Cooney J.C."/>
            <person name="Kagawa T.F."/>
            <person name="Liu W."/>
            <person name="Song Y."/>
            <person name="Salvetti E."/>
            <person name="Wrobel A."/>
            <person name="Rasinkangas P."/>
            <person name="Parkhill J."/>
            <person name="Rea M.C."/>
            <person name="O'Sullivan O."/>
            <person name="Ritari J."/>
            <person name="Douillard F.P."/>
            <person name="Paul Ross R."/>
            <person name="Yang R."/>
            <person name="Briner A.E."/>
            <person name="Felis G.E."/>
            <person name="de Vos W.M."/>
            <person name="Barrangou R."/>
            <person name="Klaenhammer T.R."/>
            <person name="Caufield P.W."/>
            <person name="Cui Y."/>
            <person name="Zhang H."/>
            <person name="O'Toole P.W."/>
        </authorList>
    </citation>
    <scope>NUCLEOTIDE SEQUENCE [LARGE SCALE GENOMIC DNA]</scope>
    <source>
        <strain evidence="4 5">JCM 17158</strain>
    </source>
</reference>
<evidence type="ECO:0000313" key="4">
    <source>
        <dbReference type="EMBL" id="KRK71012.1"/>
    </source>
</evidence>
<dbReference type="Pfam" id="PF13349">
    <property type="entry name" value="DUF4097"/>
    <property type="match status" value="1"/>
</dbReference>
<gene>
    <name evidence="4" type="ORF">FD02_GL000196</name>
</gene>
<comment type="caution">
    <text evidence="4">The sequence shown here is derived from an EMBL/GenBank/DDBJ whole genome shotgun (WGS) entry which is preliminary data.</text>
</comment>
<dbReference type="OrthoDB" id="2240353at2"/>
<keyword evidence="5" id="KW-1185">Reference proteome</keyword>
<keyword evidence="1" id="KW-0175">Coiled coil</keyword>
<dbReference type="NCBIfam" id="NF038403">
    <property type="entry name" value="perm_prefix_1"/>
    <property type="match status" value="1"/>
</dbReference>
<dbReference type="InterPro" id="IPR047928">
    <property type="entry name" value="Perm_prefix_1"/>
</dbReference>
<accession>A0A0R1JRH1</accession>
<proteinExistence type="predicted"/>
<dbReference type="RefSeq" id="WP_056951670.1">
    <property type="nucleotide sequence ID" value="NZ_AZDJ01000030.1"/>
</dbReference>
<evidence type="ECO:0000313" key="5">
    <source>
        <dbReference type="Proteomes" id="UP000051804"/>
    </source>
</evidence>
<feature type="domain" description="DUF4097" evidence="3">
    <location>
        <begin position="189"/>
        <end position="401"/>
    </location>
</feature>
<feature type="region of interest" description="Disordered" evidence="2">
    <location>
        <begin position="475"/>
        <end position="497"/>
    </location>
</feature>
<dbReference type="Proteomes" id="UP000051804">
    <property type="component" value="Unassembled WGS sequence"/>
</dbReference>
<dbReference type="InterPro" id="IPR025164">
    <property type="entry name" value="Toastrack_DUF4097"/>
</dbReference>
<dbReference type="AlphaFoldDB" id="A0A0R1JRH1"/>
<evidence type="ECO:0000256" key="2">
    <source>
        <dbReference type="SAM" id="MobiDB-lite"/>
    </source>
</evidence>
<dbReference type="STRING" id="1291734.FD02_GL000196"/>
<protein>
    <recommendedName>
        <fullName evidence="3">DUF4097 domain-containing protein</fullName>
    </recommendedName>
</protein>
<name>A0A0R1JRH1_9LACO</name>
<sequence length="497" mass="50627">MATNEAFSAAINARLDAAFARYPAAPPLTELRQEIAGNLLAAVQDLAASGATPEAAVAQAWQEFGDIAGLIADVAKDAGVAKRSHADSTTPQAVAAKAAAAQAKATAAKAKAEAARAKAEAAARRREAGTADTMTITTGKSTTTIDVSDTGNHRVIINGDLTGLNVTGKLPEAATEAPAHELRRELTGITKLLLDYASDDVTLVPTAGSELIVRETFINGRPDYAGSLTVDGDTVVVKAGKRPKSFLRLAIGGKRMGFWSTIEVAVPAQFTGSLQASVTSGTLVAKDLQQHVALMLSTQDGSLTGTNLKLSAFTGSTQDGRVSLTSSDIDAVAVTTADGSVRLQEVRSQRLTAHSGDGRVTLDQVRVAGELRATSDDGPLSLTTVSAPALTAATSDGRITASDLGGAGSLRSADGSIDAAWTAVTGDLAAVTSSGRIRLQLPATPGYAFALSTGDGHLHGPQAATLTRDSAHHQAGNVGTPAYTVTAKTGDGSVTLN</sequence>
<dbReference type="PATRIC" id="fig|1291734.4.peg.204"/>
<evidence type="ECO:0000259" key="3">
    <source>
        <dbReference type="Pfam" id="PF13349"/>
    </source>
</evidence>
<evidence type="ECO:0000256" key="1">
    <source>
        <dbReference type="SAM" id="Coils"/>
    </source>
</evidence>
<feature type="coiled-coil region" evidence="1">
    <location>
        <begin position="93"/>
        <end position="127"/>
    </location>
</feature>
<organism evidence="4 5">
    <name type="scientific">Lacticaseibacillus nasuensis JCM 17158</name>
    <dbReference type="NCBI Taxonomy" id="1291734"/>
    <lineage>
        <taxon>Bacteria</taxon>
        <taxon>Bacillati</taxon>
        <taxon>Bacillota</taxon>
        <taxon>Bacilli</taxon>
        <taxon>Lactobacillales</taxon>
        <taxon>Lactobacillaceae</taxon>
        <taxon>Lacticaseibacillus</taxon>
    </lineage>
</organism>
<dbReference type="EMBL" id="AZDJ01000030">
    <property type="protein sequence ID" value="KRK71012.1"/>
    <property type="molecule type" value="Genomic_DNA"/>
</dbReference>